<dbReference type="EMBL" id="JAHQIW010003014">
    <property type="protein sequence ID" value="KAJ1357055.1"/>
    <property type="molecule type" value="Genomic_DNA"/>
</dbReference>
<dbReference type="Gene3D" id="3.40.33.10">
    <property type="entry name" value="CAP"/>
    <property type="match status" value="1"/>
</dbReference>
<sequence>MFQLALLAFHGAVTFSCSNLTLTDDSRQGALSFINQLRSQVALGAYEAKNLFLSASDMTKLPGKSTKAKTIHSIIHLTEKKFNKFCESSQIPSFSDTPTE</sequence>
<evidence type="ECO:0000256" key="1">
    <source>
        <dbReference type="SAM" id="SignalP"/>
    </source>
</evidence>
<gene>
    <name evidence="2" type="ORF">KIN20_015079</name>
</gene>
<protein>
    <submittedName>
        <fullName evidence="2">Uncharacterized protein</fullName>
    </submittedName>
</protein>
<keyword evidence="3" id="KW-1185">Reference proteome</keyword>
<feature type="signal peptide" evidence="1">
    <location>
        <begin position="1"/>
        <end position="16"/>
    </location>
</feature>
<evidence type="ECO:0000313" key="2">
    <source>
        <dbReference type="EMBL" id="KAJ1357055.1"/>
    </source>
</evidence>
<dbReference type="SUPFAM" id="SSF55797">
    <property type="entry name" value="PR-1-like"/>
    <property type="match status" value="1"/>
</dbReference>
<dbReference type="AlphaFoldDB" id="A0AAD5QPQ2"/>
<dbReference type="InterPro" id="IPR035940">
    <property type="entry name" value="CAP_sf"/>
</dbReference>
<feature type="chain" id="PRO_5042030551" evidence="1">
    <location>
        <begin position="17"/>
        <end position="100"/>
    </location>
</feature>
<evidence type="ECO:0000313" key="3">
    <source>
        <dbReference type="Proteomes" id="UP001196413"/>
    </source>
</evidence>
<name>A0AAD5QPQ2_PARTN</name>
<proteinExistence type="predicted"/>
<keyword evidence="1" id="KW-0732">Signal</keyword>
<accession>A0AAD5QPQ2</accession>
<reference evidence="2" key="1">
    <citation type="submission" date="2021-06" db="EMBL/GenBank/DDBJ databases">
        <title>Parelaphostrongylus tenuis whole genome reference sequence.</title>
        <authorList>
            <person name="Garwood T.J."/>
            <person name="Larsen P.A."/>
            <person name="Fountain-Jones N.M."/>
            <person name="Garbe J.R."/>
            <person name="Macchietto M.G."/>
            <person name="Kania S.A."/>
            <person name="Gerhold R.W."/>
            <person name="Richards J.E."/>
            <person name="Wolf T.M."/>
        </authorList>
    </citation>
    <scope>NUCLEOTIDE SEQUENCE</scope>
    <source>
        <strain evidence="2">MNPRO001-30</strain>
        <tissue evidence="2">Meninges</tissue>
    </source>
</reference>
<organism evidence="2 3">
    <name type="scientific">Parelaphostrongylus tenuis</name>
    <name type="common">Meningeal worm</name>
    <dbReference type="NCBI Taxonomy" id="148309"/>
    <lineage>
        <taxon>Eukaryota</taxon>
        <taxon>Metazoa</taxon>
        <taxon>Ecdysozoa</taxon>
        <taxon>Nematoda</taxon>
        <taxon>Chromadorea</taxon>
        <taxon>Rhabditida</taxon>
        <taxon>Rhabditina</taxon>
        <taxon>Rhabditomorpha</taxon>
        <taxon>Strongyloidea</taxon>
        <taxon>Metastrongylidae</taxon>
        <taxon>Parelaphostrongylus</taxon>
    </lineage>
</organism>
<dbReference type="Proteomes" id="UP001196413">
    <property type="component" value="Unassembled WGS sequence"/>
</dbReference>
<comment type="caution">
    <text evidence="2">The sequence shown here is derived from an EMBL/GenBank/DDBJ whole genome shotgun (WGS) entry which is preliminary data.</text>
</comment>